<keyword evidence="1" id="KW-1133">Transmembrane helix</keyword>
<keyword evidence="3" id="KW-1185">Reference proteome</keyword>
<keyword evidence="1" id="KW-0472">Membrane</keyword>
<dbReference type="AlphaFoldDB" id="A0A2T0B0K5"/>
<keyword evidence="1" id="KW-0812">Transmembrane</keyword>
<dbReference type="OrthoDB" id="1934177at2"/>
<dbReference type="Proteomes" id="UP000239706">
    <property type="component" value="Unassembled WGS sequence"/>
</dbReference>
<reference evidence="2 3" key="1">
    <citation type="submission" date="2018-03" db="EMBL/GenBank/DDBJ databases">
        <title>Genome sequence of Clostridium liquoris DSM 100320.</title>
        <authorList>
            <person name="Poehlein A."/>
            <person name="Daniel R."/>
        </authorList>
    </citation>
    <scope>NUCLEOTIDE SEQUENCE [LARGE SCALE GENOMIC DNA]</scope>
    <source>
        <strain evidence="2 3">DSM 100320</strain>
    </source>
</reference>
<evidence type="ECO:0000313" key="2">
    <source>
        <dbReference type="EMBL" id="PRR77085.1"/>
    </source>
</evidence>
<sequence length="80" mass="9550">MGTNKVDKGFELFYWRLSYKRKFIRTLWMIPIDIIVSVFLILKGDTLFINRVIPILLIILGGIQLIYNYLKWKKDENNAN</sequence>
<dbReference type="EMBL" id="PVXO01000069">
    <property type="protein sequence ID" value="PRR77085.1"/>
    <property type="molecule type" value="Genomic_DNA"/>
</dbReference>
<feature type="transmembrane region" description="Helical" evidence="1">
    <location>
        <begin position="23"/>
        <end position="42"/>
    </location>
</feature>
<proteinExistence type="predicted"/>
<dbReference type="RefSeq" id="WP_106064633.1">
    <property type="nucleotide sequence ID" value="NZ_PVXO01000069.1"/>
</dbReference>
<protein>
    <submittedName>
        <fullName evidence="2">Uncharacterized protein</fullName>
    </submittedName>
</protein>
<organism evidence="2 3">
    <name type="scientific">Clostridium liquoris</name>
    <dbReference type="NCBI Taxonomy" id="1289519"/>
    <lineage>
        <taxon>Bacteria</taxon>
        <taxon>Bacillati</taxon>
        <taxon>Bacillota</taxon>
        <taxon>Clostridia</taxon>
        <taxon>Eubacteriales</taxon>
        <taxon>Clostridiaceae</taxon>
        <taxon>Clostridium</taxon>
    </lineage>
</organism>
<accession>A0A2T0B0K5</accession>
<feature type="transmembrane region" description="Helical" evidence="1">
    <location>
        <begin position="48"/>
        <end position="70"/>
    </location>
</feature>
<comment type="caution">
    <text evidence="2">The sequence shown here is derived from an EMBL/GenBank/DDBJ whole genome shotgun (WGS) entry which is preliminary data.</text>
</comment>
<name>A0A2T0B0K5_9CLOT</name>
<gene>
    <name evidence="2" type="ORF">CLLI_26030</name>
</gene>
<evidence type="ECO:0000256" key="1">
    <source>
        <dbReference type="SAM" id="Phobius"/>
    </source>
</evidence>
<evidence type="ECO:0000313" key="3">
    <source>
        <dbReference type="Proteomes" id="UP000239706"/>
    </source>
</evidence>